<gene>
    <name evidence="3" type="ORF">MCOM1403_LOCUS8162</name>
</gene>
<feature type="region of interest" description="Disordered" evidence="1">
    <location>
        <begin position="1"/>
        <end position="61"/>
    </location>
</feature>
<dbReference type="Gene3D" id="3.40.50.11980">
    <property type="match status" value="1"/>
</dbReference>
<feature type="compositionally biased region" description="Basic residues" evidence="1">
    <location>
        <begin position="336"/>
        <end position="345"/>
    </location>
</feature>
<feature type="region of interest" description="Disordered" evidence="1">
    <location>
        <begin position="274"/>
        <end position="305"/>
    </location>
</feature>
<feature type="compositionally biased region" description="Low complexity" evidence="1">
    <location>
        <begin position="37"/>
        <end position="48"/>
    </location>
</feature>
<accession>A0A7S0IG33</accession>
<feature type="region of interest" description="Disordered" evidence="1">
    <location>
        <begin position="324"/>
        <end position="364"/>
    </location>
</feature>
<dbReference type="InterPro" id="IPR021869">
    <property type="entry name" value="RNase_Zc3h12_NYN"/>
</dbReference>
<evidence type="ECO:0000313" key="3">
    <source>
        <dbReference type="EMBL" id="CAD8520736.1"/>
    </source>
</evidence>
<organism evidence="3">
    <name type="scientific">Micromonas pusilla</name>
    <name type="common">Picoplanktonic green alga</name>
    <name type="synonym">Chromulina pusilla</name>
    <dbReference type="NCBI Taxonomy" id="38833"/>
    <lineage>
        <taxon>Eukaryota</taxon>
        <taxon>Viridiplantae</taxon>
        <taxon>Chlorophyta</taxon>
        <taxon>Mamiellophyceae</taxon>
        <taxon>Mamiellales</taxon>
        <taxon>Mamiellaceae</taxon>
        <taxon>Micromonas</taxon>
    </lineage>
</organism>
<evidence type="ECO:0000259" key="2">
    <source>
        <dbReference type="Pfam" id="PF11977"/>
    </source>
</evidence>
<feature type="compositionally biased region" description="Polar residues" evidence="1">
    <location>
        <begin position="12"/>
        <end position="21"/>
    </location>
</feature>
<dbReference type="EMBL" id="HBEQ01010149">
    <property type="protein sequence ID" value="CAD8520736.1"/>
    <property type="molecule type" value="Transcribed_RNA"/>
</dbReference>
<proteinExistence type="predicted"/>
<dbReference type="AlphaFoldDB" id="A0A7S0IG33"/>
<name>A0A7S0IG33_MICPS</name>
<evidence type="ECO:0000256" key="1">
    <source>
        <dbReference type="SAM" id="MobiDB-lite"/>
    </source>
</evidence>
<protein>
    <recommendedName>
        <fullName evidence="2">RNase NYN domain-containing protein</fullName>
    </recommendedName>
</protein>
<sequence>MLARWHAVAGSAGSSRHASPQSPRPMPVAAAKRRGIAPPSAAASSEAAHLARGGGDDASPSDAAAAAAAAAARPRNADASNAPCFVVVLDGANLAWTYSASLFAKLGCRTRLPLSRGVVLAMESEVWRERGMEPVAFMPASYVEGPLHGLADGGDLDTLVPGNVQYLGGSRWRNTVLWEMATRGALRTVDRPPGARDSDDKSIIAYAREANGMICSNDRYEDHCAGVPGAGGKDLRRWLRRNRRGYEFRVGSPIDASFAAGRSPSPEVPPVGCAHLPPPPPEPERVGEDGGTNAERGGTNVDGFVEGSRRGWRAEVHAVGSSRPWGIGQRWGRDGGRRKKRRRRGVGGGARRERSVSDSEPDFPFWALPDDHLPVEFALKKSL</sequence>
<dbReference type="Pfam" id="PF11977">
    <property type="entry name" value="RNase_Zc3h12a"/>
    <property type="match status" value="1"/>
</dbReference>
<reference evidence="3" key="1">
    <citation type="submission" date="2021-01" db="EMBL/GenBank/DDBJ databases">
        <authorList>
            <person name="Corre E."/>
            <person name="Pelletier E."/>
            <person name="Niang G."/>
            <person name="Scheremetjew M."/>
            <person name="Finn R."/>
            <person name="Kale V."/>
            <person name="Holt S."/>
            <person name="Cochrane G."/>
            <person name="Meng A."/>
            <person name="Brown T."/>
            <person name="Cohen L."/>
        </authorList>
    </citation>
    <scope>NUCLEOTIDE SEQUENCE</scope>
    <source>
        <strain evidence="3">CCMP1723</strain>
    </source>
</reference>
<feature type="domain" description="RNase NYN" evidence="2">
    <location>
        <begin position="87"/>
        <end position="224"/>
    </location>
</feature>